<accession>G7JQ56</accession>
<keyword evidence="4" id="KW-1185">Reference proteome</keyword>
<dbReference type="EnsemblPlants" id="AES86932">
    <property type="protein sequence ID" value="AES86932"/>
    <property type="gene ID" value="MTR_4g017180"/>
</dbReference>
<dbReference type="Proteomes" id="UP000002051">
    <property type="component" value="Chromosome 4"/>
</dbReference>
<organism evidence="2 4">
    <name type="scientific">Medicago truncatula</name>
    <name type="common">Barrel medic</name>
    <name type="synonym">Medicago tribuloides</name>
    <dbReference type="NCBI Taxonomy" id="3880"/>
    <lineage>
        <taxon>Eukaryota</taxon>
        <taxon>Viridiplantae</taxon>
        <taxon>Streptophyta</taxon>
        <taxon>Embryophyta</taxon>
        <taxon>Tracheophyta</taxon>
        <taxon>Spermatophyta</taxon>
        <taxon>Magnoliopsida</taxon>
        <taxon>eudicotyledons</taxon>
        <taxon>Gunneridae</taxon>
        <taxon>Pentapetalae</taxon>
        <taxon>rosids</taxon>
        <taxon>fabids</taxon>
        <taxon>Fabales</taxon>
        <taxon>Fabaceae</taxon>
        <taxon>Papilionoideae</taxon>
        <taxon>50 kb inversion clade</taxon>
        <taxon>NPAAA clade</taxon>
        <taxon>Hologalegina</taxon>
        <taxon>IRL clade</taxon>
        <taxon>Trifolieae</taxon>
        <taxon>Medicago</taxon>
    </lineage>
</organism>
<reference evidence="2 4" key="1">
    <citation type="journal article" date="2011" name="Nature">
        <title>The Medicago genome provides insight into the evolution of rhizobial symbioses.</title>
        <authorList>
            <person name="Young N.D."/>
            <person name="Debelle F."/>
            <person name="Oldroyd G.E."/>
            <person name="Geurts R."/>
            <person name="Cannon S.B."/>
            <person name="Udvardi M.K."/>
            <person name="Benedito V.A."/>
            <person name="Mayer K.F."/>
            <person name="Gouzy J."/>
            <person name="Schoof H."/>
            <person name="Van de Peer Y."/>
            <person name="Proost S."/>
            <person name="Cook D.R."/>
            <person name="Meyers B.C."/>
            <person name="Spannagl M."/>
            <person name="Cheung F."/>
            <person name="De Mita S."/>
            <person name="Krishnakumar V."/>
            <person name="Gundlach H."/>
            <person name="Zhou S."/>
            <person name="Mudge J."/>
            <person name="Bharti A.K."/>
            <person name="Murray J.D."/>
            <person name="Naoumkina M.A."/>
            <person name="Rosen B."/>
            <person name="Silverstein K.A."/>
            <person name="Tang H."/>
            <person name="Rombauts S."/>
            <person name="Zhao P.X."/>
            <person name="Zhou P."/>
            <person name="Barbe V."/>
            <person name="Bardou P."/>
            <person name="Bechner M."/>
            <person name="Bellec A."/>
            <person name="Berger A."/>
            <person name="Berges H."/>
            <person name="Bidwell S."/>
            <person name="Bisseling T."/>
            <person name="Choisne N."/>
            <person name="Couloux A."/>
            <person name="Denny R."/>
            <person name="Deshpande S."/>
            <person name="Dai X."/>
            <person name="Doyle J.J."/>
            <person name="Dudez A.M."/>
            <person name="Farmer A.D."/>
            <person name="Fouteau S."/>
            <person name="Franken C."/>
            <person name="Gibelin C."/>
            <person name="Gish J."/>
            <person name="Goldstein S."/>
            <person name="Gonzalez A.J."/>
            <person name="Green P.J."/>
            <person name="Hallab A."/>
            <person name="Hartog M."/>
            <person name="Hua A."/>
            <person name="Humphray S.J."/>
            <person name="Jeong D.H."/>
            <person name="Jing Y."/>
            <person name="Jocker A."/>
            <person name="Kenton S.M."/>
            <person name="Kim D.J."/>
            <person name="Klee K."/>
            <person name="Lai H."/>
            <person name="Lang C."/>
            <person name="Lin S."/>
            <person name="Macmil S.L."/>
            <person name="Magdelenat G."/>
            <person name="Matthews L."/>
            <person name="McCorrison J."/>
            <person name="Monaghan E.L."/>
            <person name="Mun J.H."/>
            <person name="Najar F.Z."/>
            <person name="Nicholson C."/>
            <person name="Noirot C."/>
            <person name="O'Bleness M."/>
            <person name="Paule C.R."/>
            <person name="Poulain J."/>
            <person name="Prion F."/>
            <person name="Qin B."/>
            <person name="Qu C."/>
            <person name="Retzel E.F."/>
            <person name="Riddle C."/>
            <person name="Sallet E."/>
            <person name="Samain S."/>
            <person name="Samson N."/>
            <person name="Sanders I."/>
            <person name="Saurat O."/>
            <person name="Scarpelli C."/>
            <person name="Schiex T."/>
            <person name="Segurens B."/>
            <person name="Severin A.J."/>
            <person name="Sherrier D.J."/>
            <person name="Shi R."/>
            <person name="Sims S."/>
            <person name="Singer S.R."/>
            <person name="Sinharoy S."/>
            <person name="Sterck L."/>
            <person name="Viollet A."/>
            <person name="Wang B.B."/>
            <person name="Wang K."/>
            <person name="Wang M."/>
            <person name="Wang X."/>
            <person name="Warfsmann J."/>
            <person name="Weissenbach J."/>
            <person name="White D.D."/>
            <person name="White J.D."/>
            <person name="Wiley G.B."/>
            <person name="Wincker P."/>
            <person name="Xing Y."/>
            <person name="Yang L."/>
            <person name="Yao Z."/>
            <person name="Ying F."/>
            <person name="Zhai J."/>
            <person name="Zhou L."/>
            <person name="Zuber A."/>
            <person name="Denarie J."/>
            <person name="Dixon R.A."/>
            <person name="May G.D."/>
            <person name="Schwartz D.C."/>
            <person name="Rogers J."/>
            <person name="Quetier F."/>
            <person name="Town C.D."/>
            <person name="Roe B.A."/>
        </authorList>
    </citation>
    <scope>NUCLEOTIDE SEQUENCE [LARGE SCALE GENOMIC DNA]</scope>
    <source>
        <strain evidence="2">A17</strain>
        <strain evidence="3 4">cv. Jemalong A17</strain>
    </source>
</reference>
<feature type="transmembrane region" description="Helical" evidence="1">
    <location>
        <begin position="35"/>
        <end position="60"/>
    </location>
</feature>
<keyword evidence="1" id="KW-0472">Membrane</keyword>
<evidence type="ECO:0000313" key="2">
    <source>
        <dbReference type="EMBL" id="AES86932.1"/>
    </source>
</evidence>
<evidence type="ECO:0000313" key="3">
    <source>
        <dbReference type="EnsemblPlants" id="AES86932"/>
    </source>
</evidence>
<dbReference type="EMBL" id="CM001220">
    <property type="protein sequence ID" value="AES86932.1"/>
    <property type="molecule type" value="Genomic_DNA"/>
</dbReference>
<dbReference type="HOGENOM" id="CLU_1734197_0_0_1"/>
<protein>
    <submittedName>
        <fullName evidence="2">Transmembrane protein, putative</fullName>
    </submittedName>
</protein>
<gene>
    <name evidence="2" type="ordered locus">MTR_4g017180</name>
</gene>
<dbReference type="AlphaFoldDB" id="G7JQ56"/>
<evidence type="ECO:0000313" key="4">
    <source>
        <dbReference type="Proteomes" id="UP000002051"/>
    </source>
</evidence>
<dbReference type="PaxDb" id="3880-AES86932"/>
<keyword evidence="1" id="KW-1133">Transmembrane helix</keyword>
<sequence length="151" mass="16965">MGISAVFTVDETRAWKSNYCRHASGMAVGKALVYFLAYIIMLFICLMWLAIAPTLAVFGLHYRSTIVKLQQSEAAQLQKKVKEYVRGYVREKARPYARGLAPRFSPRGVAPGKTFAMSAFAIASAPGFFPHKRPFCQGFCPFDRDFAPDKR</sequence>
<reference evidence="2 4" key="2">
    <citation type="journal article" date="2014" name="BMC Genomics">
        <title>An improved genome release (version Mt4.0) for the model legume Medicago truncatula.</title>
        <authorList>
            <person name="Tang H."/>
            <person name="Krishnakumar V."/>
            <person name="Bidwell S."/>
            <person name="Rosen B."/>
            <person name="Chan A."/>
            <person name="Zhou S."/>
            <person name="Gentzbittel L."/>
            <person name="Childs K.L."/>
            <person name="Yandell M."/>
            <person name="Gundlach H."/>
            <person name="Mayer K.F."/>
            <person name="Schwartz D.C."/>
            <person name="Town C.D."/>
        </authorList>
    </citation>
    <scope>GENOME REANNOTATION</scope>
    <source>
        <strain evidence="3 4">cv. Jemalong A17</strain>
    </source>
</reference>
<name>G7JQ56_MEDTR</name>
<evidence type="ECO:0000256" key="1">
    <source>
        <dbReference type="SAM" id="Phobius"/>
    </source>
</evidence>
<reference evidence="3" key="3">
    <citation type="submission" date="2015-04" db="UniProtKB">
        <authorList>
            <consortium name="EnsemblPlants"/>
        </authorList>
    </citation>
    <scope>IDENTIFICATION</scope>
    <source>
        <strain evidence="3">cv. Jemalong A17</strain>
    </source>
</reference>
<proteinExistence type="predicted"/>
<keyword evidence="1 2" id="KW-0812">Transmembrane</keyword>